<sequence>MNWVRSKFYSLRQGTVRLLFTDDYEFSLPEASWAAKATSVSPHVTNFIVVIGSLVGGVSFGQGSWSWGILCGVFIAMGIILDYLRDRREVQISTEKRNLQQQAIKDLVHTLIDTSQGTCDALSIEEKRRREASLAAARKAILSTIRRSIGPENGVRVNFFEVAEDSAPTLRASTYAHEGRSNHRSTRIFDLHDESLKLALCHNQGRFIVDAKAAGLDSELPYQTFATMPVSSENYLYGMITVDSPEAGDINEFEAKELLNLYASQFALTFMSSPKEAKRLRIGDICNDLDN</sequence>
<evidence type="ECO:0000313" key="2">
    <source>
        <dbReference type="EMBL" id="CCE54502.1"/>
    </source>
</evidence>
<keyword evidence="1" id="KW-1133">Transmembrane helix</keyword>
<organism evidence="2 3">
    <name type="scientific">Corynebacterium casei UCMA 3821</name>
    <dbReference type="NCBI Taxonomy" id="1110505"/>
    <lineage>
        <taxon>Bacteria</taxon>
        <taxon>Bacillati</taxon>
        <taxon>Actinomycetota</taxon>
        <taxon>Actinomycetes</taxon>
        <taxon>Mycobacteriales</taxon>
        <taxon>Corynebacteriaceae</taxon>
        <taxon>Corynebacterium</taxon>
    </lineage>
</organism>
<evidence type="ECO:0008006" key="4">
    <source>
        <dbReference type="Google" id="ProtNLM"/>
    </source>
</evidence>
<dbReference type="Proteomes" id="UP000004840">
    <property type="component" value="Unassembled WGS sequence"/>
</dbReference>
<dbReference type="EMBL" id="CAFW01000028">
    <property type="protein sequence ID" value="CCE54502.1"/>
    <property type="molecule type" value="Genomic_DNA"/>
</dbReference>
<dbReference type="AlphaFoldDB" id="G7HWD7"/>
<proteinExistence type="predicted"/>
<evidence type="ECO:0000256" key="1">
    <source>
        <dbReference type="SAM" id="Phobius"/>
    </source>
</evidence>
<dbReference type="RefSeq" id="WP_006822031.1">
    <property type="nucleotide sequence ID" value="NZ_CAFW01000028.1"/>
</dbReference>
<protein>
    <recommendedName>
        <fullName evidence="4">GAF domain-containing protein</fullName>
    </recommendedName>
</protein>
<comment type="caution">
    <text evidence="2">The sequence shown here is derived from an EMBL/GenBank/DDBJ whole genome shotgun (WGS) entry which is preliminary data.</text>
</comment>
<accession>G7HWD7</accession>
<keyword evidence="1" id="KW-0812">Transmembrane</keyword>
<dbReference type="GeneID" id="82877160"/>
<reference evidence="2 3" key="1">
    <citation type="journal article" date="2012" name="J. Bacteriol.">
        <title>Genome Sequence of Corynebacterium casei UCMA 3821, Isolated from a Smear-Ripened Cheese.</title>
        <authorList>
            <person name="Monnet C."/>
            <person name="Loux V."/>
            <person name="Bento P."/>
            <person name="Gibrat J.F."/>
            <person name="Straub C."/>
            <person name="Bonnarme P."/>
            <person name="Landaud S."/>
            <person name="Irlinger F."/>
        </authorList>
    </citation>
    <scope>NUCLEOTIDE SEQUENCE [LARGE SCALE GENOMIC DNA]</scope>
    <source>
        <strain evidence="2 3">UCMA 3821</strain>
    </source>
</reference>
<feature type="transmembrane region" description="Helical" evidence="1">
    <location>
        <begin position="65"/>
        <end position="84"/>
    </location>
</feature>
<keyword evidence="1" id="KW-0472">Membrane</keyword>
<gene>
    <name evidence="2" type="ORF">CCAS_04575</name>
</gene>
<evidence type="ECO:0000313" key="3">
    <source>
        <dbReference type="Proteomes" id="UP000004840"/>
    </source>
</evidence>
<name>G7HWD7_9CORY</name>